<evidence type="ECO:0000313" key="1">
    <source>
        <dbReference type="EMBL" id="MCD7460148.1"/>
    </source>
</evidence>
<comment type="caution">
    <text evidence="1">The sequence shown here is derived from an EMBL/GenBank/DDBJ whole genome shotgun (WGS) entry which is preliminary data.</text>
</comment>
<gene>
    <name evidence="1" type="ORF">HAX54_042957</name>
</gene>
<proteinExistence type="predicted"/>
<protein>
    <submittedName>
        <fullName evidence="1">Uncharacterized protein</fullName>
    </submittedName>
</protein>
<evidence type="ECO:0000313" key="2">
    <source>
        <dbReference type="Proteomes" id="UP000823775"/>
    </source>
</evidence>
<dbReference type="EMBL" id="JACEIK010000638">
    <property type="protein sequence ID" value="MCD7460148.1"/>
    <property type="molecule type" value="Genomic_DNA"/>
</dbReference>
<keyword evidence="2" id="KW-1185">Reference proteome</keyword>
<organism evidence="1 2">
    <name type="scientific">Datura stramonium</name>
    <name type="common">Jimsonweed</name>
    <name type="synonym">Common thornapple</name>
    <dbReference type="NCBI Taxonomy" id="4076"/>
    <lineage>
        <taxon>Eukaryota</taxon>
        <taxon>Viridiplantae</taxon>
        <taxon>Streptophyta</taxon>
        <taxon>Embryophyta</taxon>
        <taxon>Tracheophyta</taxon>
        <taxon>Spermatophyta</taxon>
        <taxon>Magnoliopsida</taxon>
        <taxon>eudicotyledons</taxon>
        <taxon>Gunneridae</taxon>
        <taxon>Pentapetalae</taxon>
        <taxon>asterids</taxon>
        <taxon>lamiids</taxon>
        <taxon>Solanales</taxon>
        <taxon>Solanaceae</taxon>
        <taxon>Solanoideae</taxon>
        <taxon>Datureae</taxon>
        <taxon>Datura</taxon>
    </lineage>
</organism>
<sequence>MSHHRARYSGMEFMMGDHHHFPDEKSKWQIDAFTFCLVIMFGTLNSLWTREPLMEEEFELLKEFAKESK</sequence>
<dbReference type="Proteomes" id="UP000823775">
    <property type="component" value="Unassembled WGS sequence"/>
</dbReference>
<accession>A0ABS8SMG3</accession>
<name>A0ABS8SMG3_DATST</name>
<reference evidence="1 2" key="1">
    <citation type="journal article" date="2021" name="BMC Genomics">
        <title>Datura genome reveals duplications of psychoactive alkaloid biosynthetic genes and high mutation rate following tissue culture.</title>
        <authorList>
            <person name="Rajewski A."/>
            <person name="Carter-House D."/>
            <person name="Stajich J."/>
            <person name="Litt A."/>
        </authorList>
    </citation>
    <scope>NUCLEOTIDE SEQUENCE [LARGE SCALE GENOMIC DNA]</scope>
    <source>
        <strain evidence="1">AR-01</strain>
    </source>
</reference>